<dbReference type="Proteomes" id="UP000480548">
    <property type="component" value="Unassembled WGS sequence"/>
</dbReference>
<organism evidence="1 2">
    <name type="scientific">Orbilia oligospora</name>
    <name type="common">Nematode-trapping fungus</name>
    <name type="synonym">Arthrobotrys oligospora</name>
    <dbReference type="NCBI Taxonomy" id="2813651"/>
    <lineage>
        <taxon>Eukaryota</taxon>
        <taxon>Fungi</taxon>
        <taxon>Dikarya</taxon>
        <taxon>Ascomycota</taxon>
        <taxon>Pezizomycotina</taxon>
        <taxon>Orbiliomycetes</taxon>
        <taxon>Orbiliales</taxon>
        <taxon>Orbiliaceae</taxon>
        <taxon>Orbilia</taxon>
    </lineage>
</organism>
<dbReference type="EMBL" id="WIQZ01000041">
    <property type="protein sequence ID" value="KAF3133198.1"/>
    <property type="molecule type" value="Genomic_DNA"/>
</dbReference>
<accession>A0A7C8NX65</accession>
<name>A0A7C8NX65_ORBOL</name>
<gene>
    <name evidence="1" type="ORF">TWF703_007040</name>
</gene>
<protein>
    <submittedName>
        <fullName evidence="1">Uncharacterized protein</fullName>
    </submittedName>
</protein>
<evidence type="ECO:0000313" key="2">
    <source>
        <dbReference type="Proteomes" id="UP000480548"/>
    </source>
</evidence>
<reference evidence="1 2" key="1">
    <citation type="submission" date="2019-06" db="EMBL/GenBank/DDBJ databases">
        <authorList>
            <person name="Palmer J.M."/>
        </authorList>
    </citation>
    <scope>NUCLEOTIDE SEQUENCE [LARGE SCALE GENOMIC DNA]</scope>
    <source>
        <strain evidence="1 2">TWF703</strain>
    </source>
</reference>
<dbReference type="AlphaFoldDB" id="A0A7C8NX65"/>
<sequence length="106" mass="11108">MYIDPAREIPHLRIGKDLTSEPSKMQFTIILSLLAFATFIAAAPVPEPQLGTASAVIGVTCVALPDECKAVGDAGKQAFEDIGAQREKTVEENGVVPVALTDTLAG</sequence>
<evidence type="ECO:0000313" key="1">
    <source>
        <dbReference type="EMBL" id="KAF3133198.1"/>
    </source>
</evidence>
<comment type="caution">
    <text evidence="1">The sequence shown here is derived from an EMBL/GenBank/DDBJ whole genome shotgun (WGS) entry which is preliminary data.</text>
</comment>
<proteinExistence type="predicted"/>